<evidence type="ECO:0000313" key="3">
    <source>
        <dbReference type="Proteomes" id="UP001218218"/>
    </source>
</evidence>
<accession>A0AAD6Z4D2</accession>
<dbReference type="Proteomes" id="UP001218218">
    <property type="component" value="Unassembled WGS sequence"/>
</dbReference>
<organism evidence="2 3">
    <name type="scientific">Mycena albidolilacea</name>
    <dbReference type="NCBI Taxonomy" id="1033008"/>
    <lineage>
        <taxon>Eukaryota</taxon>
        <taxon>Fungi</taxon>
        <taxon>Dikarya</taxon>
        <taxon>Basidiomycota</taxon>
        <taxon>Agaricomycotina</taxon>
        <taxon>Agaricomycetes</taxon>
        <taxon>Agaricomycetidae</taxon>
        <taxon>Agaricales</taxon>
        <taxon>Marasmiineae</taxon>
        <taxon>Mycenaceae</taxon>
        <taxon>Mycena</taxon>
    </lineage>
</organism>
<keyword evidence="3" id="KW-1185">Reference proteome</keyword>
<gene>
    <name evidence="2" type="ORF">DFH08DRAFT_824666</name>
</gene>
<sequence length="124" mass="13186">MASSSACTAQKLLAEGYVGHAGGSGREDGRCAESTSNTAWGGETLAPTLDGFDCLDLAAGLIHPSTTRSSGLSESEGRYKAREWWGSKVLGEKDFDGPVLSGKRTLRHRPGMLRKMNTSQVLLQ</sequence>
<name>A0AAD6Z4D2_9AGAR</name>
<evidence type="ECO:0000313" key="2">
    <source>
        <dbReference type="EMBL" id="KAJ7306713.1"/>
    </source>
</evidence>
<proteinExistence type="predicted"/>
<dbReference type="EMBL" id="JARIHO010000092">
    <property type="protein sequence ID" value="KAJ7306713.1"/>
    <property type="molecule type" value="Genomic_DNA"/>
</dbReference>
<protein>
    <submittedName>
        <fullName evidence="2">Uncharacterized protein</fullName>
    </submittedName>
</protein>
<feature type="region of interest" description="Disordered" evidence="1">
    <location>
        <begin position="18"/>
        <end position="42"/>
    </location>
</feature>
<comment type="caution">
    <text evidence="2">The sequence shown here is derived from an EMBL/GenBank/DDBJ whole genome shotgun (WGS) entry which is preliminary data.</text>
</comment>
<dbReference type="AlphaFoldDB" id="A0AAD6Z4D2"/>
<reference evidence="2" key="1">
    <citation type="submission" date="2023-03" db="EMBL/GenBank/DDBJ databases">
        <title>Massive genome expansion in bonnet fungi (Mycena s.s.) driven by repeated elements and novel gene families across ecological guilds.</title>
        <authorList>
            <consortium name="Lawrence Berkeley National Laboratory"/>
            <person name="Harder C.B."/>
            <person name="Miyauchi S."/>
            <person name="Viragh M."/>
            <person name="Kuo A."/>
            <person name="Thoen E."/>
            <person name="Andreopoulos B."/>
            <person name="Lu D."/>
            <person name="Skrede I."/>
            <person name="Drula E."/>
            <person name="Henrissat B."/>
            <person name="Morin E."/>
            <person name="Kohler A."/>
            <person name="Barry K."/>
            <person name="LaButti K."/>
            <person name="Morin E."/>
            <person name="Salamov A."/>
            <person name="Lipzen A."/>
            <person name="Mereny Z."/>
            <person name="Hegedus B."/>
            <person name="Baldrian P."/>
            <person name="Stursova M."/>
            <person name="Weitz H."/>
            <person name="Taylor A."/>
            <person name="Grigoriev I.V."/>
            <person name="Nagy L.G."/>
            <person name="Martin F."/>
            <person name="Kauserud H."/>
        </authorList>
    </citation>
    <scope>NUCLEOTIDE SEQUENCE</scope>
    <source>
        <strain evidence="2">CBHHK002</strain>
    </source>
</reference>
<evidence type="ECO:0000256" key="1">
    <source>
        <dbReference type="SAM" id="MobiDB-lite"/>
    </source>
</evidence>